<keyword evidence="2" id="KW-1185">Reference proteome</keyword>
<organism evidence="1 2">
    <name type="scientific">Orchesella dallaii</name>
    <dbReference type="NCBI Taxonomy" id="48710"/>
    <lineage>
        <taxon>Eukaryota</taxon>
        <taxon>Metazoa</taxon>
        <taxon>Ecdysozoa</taxon>
        <taxon>Arthropoda</taxon>
        <taxon>Hexapoda</taxon>
        <taxon>Collembola</taxon>
        <taxon>Entomobryomorpha</taxon>
        <taxon>Entomobryoidea</taxon>
        <taxon>Orchesellidae</taxon>
        <taxon>Orchesellinae</taxon>
        <taxon>Orchesella</taxon>
    </lineage>
</organism>
<gene>
    <name evidence="1" type="ORF">ODALV1_LOCUS23779</name>
</gene>
<proteinExistence type="predicted"/>
<dbReference type="Proteomes" id="UP001642540">
    <property type="component" value="Unassembled WGS sequence"/>
</dbReference>
<evidence type="ECO:0000313" key="1">
    <source>
        <dbReference type="EMBL" id="CAL8130551.1"/>
    </source>
</evidence>
<dbReference type="EMBL" id="CAXLJM020000082">
    <property type="protein sequence ID" value="CAL8130551.1"/>
    <property type="molecule type" value="Genomic_DNA"/>
</dbReference>
<protein>
    <submittedName>
        <fullName evidence="1">Uncharacterized protein</fullName>
    </submittedName>
</protein>
<reference evidence="1 2" key="1">
    <citation type="submission" date="2024-08" db="EMBL/GenBank/DDBJ databases">
        <authorList>
            <person name="Cucini C."/>
            <person name="Frati F."/>
        </authorList>
    </citation>
    <scope>NUCLEOTIDE SEQUENCE [LARGE SCALE GENOMIC DNA]</scope>
</reference>
<comment type="caution">
    <text evidence="1">The sequence shown here is derived from an EMBL/GenBank/DDBJ whole genome shotgun (WGS) entry which is preliminary data.</text>
</comment>
<name>A0ABP1RM55_9HEXA</name>
<evidence type="ECO:0000313" key="2">
    <source>
        <dbReference type="Proteomes" id="UP001642540"/>
    </source>
</evidence>
<sequence>MQIIEPEVEATFRAGIATVVILVGAVQELRNPVAEIVVGAIAQDVIAEVVIAEVVTLAGVISEVVTLEGVVKASSLLKSQIAARKLNLIYYNLVYKPSN</sequence>
<accession>A0ABP1RM55</accession>